<protein>
    <submittedName>
        <fullName evidence="1">Uncharacterized protein</fullName>
    </submittedName>
</protein>
<proteinExistence type="predicted"/>
<name>A0A0E9WN02_ANGAN</name>
<dbReference type="EMBL" id="GBXM01017744">
    <property type="protein sequence ID" value="JAH90833.1"/>
    <property type="molecule type" value="Transcribed_RNA"/>
</dbReference>
<accession>A0A0E9WN02</accession>
<evidence type="ECO:0000313" key="1">
    <source>
        <dbReference type="EMBL" id="JAH90833.1"/>
    </source>
</evidence>
<organism evidence="1">
    <name type="scientific">Anguilla anguilla</name>
    <name type="common">European freshwater eel</name>
    <name type="synonym">Muraena anguilla</name>
    <dbReference type="NCBI Taxonomy" id="7936"/>
    <lineage>
        <taxon>Eukaryota</taxon>
        <taxon>Metazoa</taxon>
        <taxon>Chordata</taxon>
        <taxon>Craniata</taxon>
        <taxon>Vertebrata</taxon>
        <taxon>Euteleostomi</taxon>
        <taxon>Actinopterygii</taxon>
        <taxon>Neopterygii</taxon>
        <taxon>Teleostei</taxon>
        <taxon>Anguilliformes</taxon>
        <taxon>Anguillidae</taxon>
        <taxon>Anguilla</taxon>
    </lineage>
</organism>
<sequence>MCGCVVAKDAGNVKIVLQWRRCKDGRRIRRKDCALDTER</sequence>
<dbReference type="AlphaFoldDB" id="A0A0E9WN02"/>
<reference evidence="1" key="2">
    <citation type="journal article" date="2015" name="Fish Shellfish Immunol.">
        <title>Early steps in the European eel (Anguilla anguilla)-Vibrio vulnificus interaction in the gills: Role of the RtxA13 toxin.</title>
        <authorList>
            <person name="Callol A."/>
            <person name="Pajuelo D."/>
            <person name="Ebbesson L."/>
            <person name="Teles M."/>
            <person name="MacKenzie S."/>
            <person name="Amaro C."/>
        </authorList>
    </citation>
    <scope>NUCLEOTIDE SEQUENCE</scope>
</reference>
<reference evidence="1" key="1">
    <citation type="submission" date="2014-11" db="EMBL/GenBank/DDBJ databases">
        <authorList>
            <person name="Amaro Gonzalez C."/>
        </authorList>
    </citation>
    <scope>NUCLEOTIDE SEQUENCE</scope>
</reference>